<gene>
    <name evidence="2" type="ORF">MG293_020682</name>
</gene>
<evidence type="ECO:0000259" key="1">
    <source>
        <dbReference type="Pfam" id="PF08709"/>
    </source>
</evidence>
<dbReference type="GO" id="GO:0006941">
    <property type="term" value="P:striated muscle contraction"/>
    <property type="evidence" value="ECO:0007669"/>
    <property type="project" value="TreeGrafter"/>
</dbReference>
<dbReference type="GO" id="GO:0034704">
    <property type="term" value="C:calcium channel complex"/>
    <property type="evidence" value="ECO:0007669"/>
    <property type="project" value="TreeGrafter"/>
</dbReference>
<dbReference type="GO" id="GO:0005790">
    <property type="term" value="C:smooth endoplasmic reticulum"/>
    <property type="evidence" value="ECO:0007669"/>
    <property type="project" value="TreeGrafter"/>
</dbReference>
<dbReference type="Gene3D" id="2.80.10.50">
    <property type="match status" value="1"/>
</dbReference>
<name>A0AAD4XZF3_OVIAM</name>
<reference evidence="2" key="1">
    <citation type="submission" date="2022-03" db="EMBL/GenBank/DDBJ databases">
        <title>Genomic analyses of argali, domestic sheep and their hybrids provide insights into chromosomal evolution, heterosis and genetic basis of agronomic traits.</title>
        <authorList>
            <person name="Li M."/>
        </authorList>
    </citation>
    <scope>NUCLEOTIDE SEQUENCE</scope>
    <source>
        <strain evidence="2">CAU-MHL-2022a</strain>
        <tissue evidence="2">Skin</tissue>
    </source>
</reference>
<comment type="caution">
    <text evidence="2">The sequence shown here is derived from an EMBL/GenBank/DDBJ whole genome shotgun (WGS) entry which is preliminary data.</text>
</comment>
<proteinExistence type="predicted"/>
<dbReference type="PANTHER" id="PTHR46399:SF7">
    <property type="entry name" value="RYANODINE RECEPTOR 2"/>
    <property type="match status" value="1"/>
</dbReference>
<dbReference type="EMBL" id="JAKZEL010000028">
    <property type="protein sequence ID" value="KAI4529434.1"/>
    <property type="molecule type" value="Genomic_DNA"/>
</dbReference>
<dbReference type="InterPro" id="IPR015925">
    <property type="entry name" value="Ryanodine_IP3_receptor"/>
</dbReference>
<evidence type="ECO:0000313" key="2">
    <source>
        <dbReference type="EMBL" id="KAI4529434.1"/>
    </source>
</evidence>
<dbReference type="GO" id="GO:0042383">
    <property type="term" value="C:sarcolemma"/>
    <property type="evidence" value="ECO:0007669"/>
    <property type="project" value="TreeGrafter"/>
</dbReference>
<evidence type="ECO:0000313" key="3">
    <source>
        <dbReference type="Proteomes" id="UP001214576"/>
    </source>
</evidence>
<dbReference type="Pfam" id="PF08709">
    <property type="entry name" value="Ins145_P3_rec"/>
    <property type="match status" value="1"/>
</dbReference>
<dbReference type="Proteomes" id="UP001214576">
    <property type="component" value="Unassembled WGS sequence"/>
</dbReference>
<dbReference type="GO" id="GO:0014808">
    <property type="term" value="P:release of sequestered calcium ion into cytosol by sarcoplasmic reticulum"/>
    <property type="evidence" value="ECO:0007669"/>
    <property type="project" value="TreeGrafter"/>
</dbReference>
<dbReference type="GO" id="GO:0030018">
    <property type="term" value="C:Z disc"/>
    <property type="evidence" value="ECO:0007669"/>
    <property type="project" value="TreeGrafter"/>
</dbReference>
<sequence length="289" mass="33306">MADGGEGEDEIQFLRTTSTVLDLWDGRIKTEFDSLFLQQKGQTFWFMTCVIIMMSSEILLESKDFTDGEQLRTLVHSPCVLSVWTFWNLGTLWHRRISFTRREQGRRNLTSPIIAKVTHSVTTSFNLDSLNWLQFGIWLFERSRVLGLERYKDSDLLNVRPMWPSPALLPALPFETCHVESIVLSSRSRTYLPHMCVYAYNCDCVLHSMCDRFCILNTCYVPHCTVYSICFIFSTHNIFSEQDDEVVLQCTATIHKEQQKLCLAAEGFGNRLCFLESTSNSKNTSTKGN</sequence>
<feature type="domain" description="Inositol 1,4,5-trisphosphate/ryanodine receptor" evidence="1">
    <location>
        <begin position="242"/>
        <end position="284"/>
    </location>
</feature>
<dbReference type="InterPro" id="IPR014821">
    <property type="entry name" value="Ins145_P3_rcpt"/>
</dbReference>
<organism evidence="2 3">
    <name type="scientific">Ovis ammon polii</name>
    <dbReference type="NCBI Taxonomy" id="230172"/>
    <lineage>
        <taxon>Eukaryota</taxon>
        <taxon>Metazoa</taxon>
        <taxon>Chordata</taxon>
        <taxon>Craniata</taxon>
        <taxon>Vertebrata</taxon>
        <taxon>Euteleostomi</taxon>
        <taxon>Mammalia</taxon>
        <taxon>Eutheria</taxon>
        <taxon>Laurasiatheria</taxon>
        <taxon>Artiodactyla</taxon>
        <taxon>Ruminantia</taxon>
        <taxon>Pecora</taxon>
        <taxon>Bovidae</taxon>
        <taxon>Caprinae</taxon>
        <taxon>Ovis</taxon>
    </lineage>
</organism>
<keyword evidence="3" id="KW-1185">Reference proteome</keyword>
<dbReference type="AlphaFoldDB" id="A0AAD4XZF3"/>
<accession>A0AAD4XZF3</accession>
<dbReference type="GO" id="GO:0005219">
    <property type="term" value="F:ryanodine-sensitive calcium-release channel activity"/>
    <property type="evidence" value="ECO:0007669"/>
    <property type="project" value="TreeGrafter"/>
</dbReference>
<protein>
    <recommendedName>
        <fullName evidence="1">Inositol 1,4,5-trisphosphate/ryanodine receptor domain-containing protein</fullName>
    </recommendedName>
</protein>
<dbReference type="PANTHER" id="PTHR46399">
    <property type="entry name" value="B30.2/SPRY DOMAIN-CONTAINING PROTEIN"/>
    <property type="match status" value="1"/>
</dbReference>
<dbReference type="GO" id="GO:0033017">
    <property type="term" value="C:sarcoplasmic reticulum membrane"/>
    <property type="evidence" value="ECO:0007669"/>
    <property type="project" value="TreeGrafter"/>
</dbReference>